<dbReference type="PANTHER" id="PTHR12805:SF0">
    <property type="entry name" value="DNA_RNA-BINDING PROTEIN KIN17"/>
    <property type="match status" value="1"/>
</dbReference>
<evidence type="ECO:0000256" key="2">
    <source>
        <dbReference type="ARBA" id="ARBA00022723"/>
    </source>
</evidence>
<dbReference type="SMART" id="SM01253">
    <property type="entry name" value="Kin17_mid"/>
    <property type="match status" value="1"/>
</dbReference>
<feature type="compositionally biased region" description="Low complexity" evidence="5">
    <location>
        <begin position="246"/>
        <end position="255"/>
    </location>
</feature>
<dbReference type="GO" id="GO:0008270">
    <property type="term" value="F:zinc ion binding"/>
    <property type="evidence" value="ECO:0007669"/>
    <property type="project" value="UniProtKB-KW"/>
</dbReference>
<dbReference type="InterPro" id="IPR019447">
    <property type="entry name" value="DNA/RNA-bd_Kin17_WH-like_dom"/>
</dbReference>
<keyword evidence="2" id="KW-0479">Metal-binding</keyword>
<accession>A0A9W7XHX8</accession>
<keyword evidence="4" id="KW-0862">Zinc</keyword>
<keyword evidence="3" id="KW-0863">Zinc-finger</keyword>
<dbReference type="GO" id="GO:0006260">
    <property type="term" value="P:DNA replication"/>
    <property type="evidence" value="ECO:0007669"/>
    <property type="project" value="TreeGrafter"/>
</dbReference>
<dbReference type="FunFam" id="1.10.10.2030:FF:000001">
    <property type="entry name" value="DNA/RNA-binding protein KIN17, putative"/>
    <property type="match status" value="1"/>
</dbReference>
<evidence type="ECO:0000256" key="4">
    <source>
        <dbReference type="ARBA" id="ARBA00022833"/>
    </source>
</evidence>
<dbReference type="EMBL" id="JANBOH010000133">
    <property type="protein sequence ID" value="KAJ1644948.1"/>
    <property type="molecule type" value="Genomic_DNA"/>
</dbReference>
<dbReference type="GO" id="GO:0006974">
    <property type="term" value="P:DNA damage response"/>
    <property type="evidence" value="ECO:0007669"/>
    <property type="project" value="TreeGrafter"/>
</dbReference>
<feature type="compositionally biased region" description="Low complexity" evidence="5">
    <location>
        <begin position="275"/>
        <end position="288"/>
    </location>
</feature>
<feature type="compositionally biased region" description="Basic and acidic residues" evidence="5">
    <location>
        <begin position="193"/>
        <end position="208"/>
    </location>
</feature>
<dbReference type="GO" id="GO:0005634">
    <property type="term" value="C:nucleus"/>
    <property type="evidence" value="ECO:0007669"/>
    <property type="project" value="TreeGrafter"/>
</dbReference>
<protein>
    <recommendedName>
        <fullName evidence="6">DNA/RNA-binding protein Kin17 WH-like domain-containing protein</fullName>
    </recommendedName>
</protein>
<sequence length="334" mass="38115">MGKHDFMSPKAVANRIKAKGLQKLRWYCQMCEKQCRDQNGFKCHCASESHQRQMAIFAENPERYMEQFSKEFEDVFLSIISRRYGTKKVNANQVYQEIIADRQHLHMNATKWDTLSEFVMYLGREGKCKVEEVERGWLIEWIDTSDEALARKAAIQKKERQAMDDEEREQKLLDEQIRRARKAQLASSAHDSQSSERQEATELKRESLDQPIKLSWKAAPPKSIQSTSRSIGLKPSKPLLKSNPFKSASSASLLSKKTDSPLAAANRISDKNAIAQSTSVSKSISAKKSAVEEIMKQNLQRKGLRHDEPLAAKSGNGSPISLQRRRSHSPLRRK</sequence>
<dbReference type="Pfam" id="PF25095">
    <property type="entry name" value="C2H2-zf_KIN17"/>
    <property type="match status" value="1"/>
</dbReference>
<organism evidence="7 8">
    <name type="scientific">Coemansia asiatica</name>
    <dbReference type="NCBI Taxonomy" id="1052880"/>
    <lineage>
        <taxon>Eukaryota</taxon>
        <taxon>Fungi</taxon>
        <taxon>Fungi incertae sedis</taxon>
        <taxon>Zoopagomycota</taxon>
        <taxon>Kickxellomycotina</taxon>
        <taxon>Kickxellomycetes</taxon>
        <taxon>Kickxellales</taxon>
        <taxon>Kickxellaceae</taxon>
        <taxon>Coemansia</taxon>
    </lineage>
</organism>
<reference evidence="7" key="1">
    <citation type="submission" date="2022-07" db="EMBL/GenBank/DDBJ databases">
        <title>Phylogenomic reconstructions and comparative analyses of Kickxellomycotina fungi.</title>
        <authorList>
            <person name="Reynolds N.K."/>
            <person name="Stajich J.E."/>
            <person name="Barry K."/>
            <person name="Grigoriev I.V."/>
            <person name="Crous P."/>
            <person name="Smith M.E."/>
        </authorList>
    </citation>
    <scope>NUCLEOTIDE SEQUENCE</scope>
    <source>
        <strain evidence="7">NBRC 105413</strain>
    </source>
</reference>
<name>A0A9W7XHX8_9FUNG</name>
<dbReference type="PANTHER" id="PTHR12805">
    <property type="entry name" value="KIN17 KIN, ANTIGENIC DETERMINANT OF RECA PROTEIN HOMOLOG"/>
    <property type="match status" value="1"/>
</dbReference>
<evidence type="ECO:0000256" key="5">
    <source>
        <dbReference type="SAM" id="MobiDB-lite"/>
    </source>
</evidence>
<evidence type="ECO:0000256" key="1">
    <source>
        <dbReference type="ARBA" id="ARBA00008517"/>
    </source>
</evidence>
<dbReference type="AlphaFoldDB" id="A0A9W7XHX8"/>
<dbReference type="GO" id="GO:0003690">
    <property type="term" value="F:double-stranded DNA binding"/>
    <property type="evidence" value="ECO:0007669"/>
    <property type="project" value="TreeGrafter"/>
</dbReference>
<dbReference type="Gene3D" id="1.10.10.2030">
    <property type="entry name" value="DNA/RNA-binding protein Kin17, conserved domain"/>
    <property type="match status" value="1"/>
</dbReference>
<comment type="caution">
    <text evidence="7">The sequence shown here is derived from an EMBL/GenBank/DDBJ whole genome shotgun (WGS) entry which is preliminary data.</text>
</comment>
<gene>
    <name evidence="7" type="ORF">LPJ64_003428</name>
</gene>
<keyword evidence="8" id="KW-1185">Reference proteome</keyword>
<feature type="compositionally biased region" description="Basic residues" evidence="5">
    <location>
        <begin position="323"/>
        <end position="334"/>
    </location>
</feature>
<dbReference type="InterPro" id="IPR036236">
    <property type="entry name" value="Znf_C2H2_sf"/>
</dbReference>
<evidence type="ECO:0000313" key="7">
    <source>
        <dbReference type="EMBL" id="KAJ1644948.1"/>
    </source>
</evidence>
<comment type="similarity">
    <text evidence="1">Belongs to the KIN17 family.</text>
</comment>
<dbReference type="SUPFAM" id="SSF57667">
    <property type="entry name" value="beta-beta-alpha zinc fingers"/>
    <property type="match status" value="1"/>
</dbReference>
<proteinExistence type="inferred from homology"/>
<dbReference type="InterPro" id="IPR056767">
    <property type="entry name" value="C2H2-Znf_KIN17"/>
</dbReference>
<dbReference type="Proteomes" id="UP001145021">
    <property type="component" value="Unassembled WGS sequence"/>
</dbReference>
<feature type="domain" description="DNA/RNA-binding protein Kin17 WH-like" evidence="6">
    <location>
        <begin position="52"/>
        <end position="178"/>
    </location>
</feature>
<dbReference type="Pfam" id="PF10357">
    <property type="entry name" value="WH_KIN17"/>
    <property type="match status" value="1"/>
</dbReference>
<feature type="region of interest" description="Disordered" evidence="5">
    <location>
        <begin position="180"/>
        <end position="334"/>
    </location>
</feature>
<evidence type="ECO:0000256" key="3">
    <source>
        <dbReference type="ARBA" id="ARBA00022771"/>
    </source>
</evidence>
<evidence type="ECO:0000259" key="6">
    <source>
        <dbReference type="SMART" id="SM01253"/>
    </source>
</evidence>
<dbReference type="InterPro" id="IPR038254">
    <property type="entry name" value="KIN17_WH-like_sf"/>
</dbReference>
<dbReference type="InterPro" id="IPR037321">
    <property type="entry name" value="KIN17-like"/>
</dbReference>
<evidence type="ECO:0000313" key="8">
    <source>
        <dbReference type="Proteomes" id="UP001145021"/>
    </source>
</evidence>